<dbReference type="EMBL" id="MU853268">
    <property type="protein sequence ID" value="KAK4118446.1"/>
    <property type="molecule type" value="Genomic_DNA"/>
</dbReference>
<dbReference type="Pfam" id="PF12511">
    <property type="entry name" value="DUF3716"/>
    <property type="match status" value="1"/>
</dbReference>
<accession>A0AAN6YY52</accession>
<proteinExistence type="predicted"/>
<evidence type="ECO:0000313" key="1">
    <source>
        <dbReference type="EMBL" id="KAK4118446.1"/>
    </source>
</evidence>
<dbReference type="RefSeq" id="XP_062642219.1">
    <property type="nucleotide sequence ID" value="XM_062794132.1"/>
</dbReference>
<organism evidence="1 2">
    <name type="scientific">Parathielavia appendiculata</name>
    <dbReference type="NCBI Taxonomy" id="2587402"/>
    <lineage>
        <taxon>Eukaryota</taxon>
        <taxon>Fungi</taxon>
        <taxon>Dikarya</taxon>
        <taxon>Ascomycota</taxon>
        <taxon>Pezizomycotina</taxon>
        <taxon>Sordariomycetes</taxon>
        <taxon>Sordariomycetidae</taxon>
        <taxon>Sordariales</taxon>
        <taxon>Chaetomiaceae</taxon>
        <taxon>Parathielavia</taxon>
    </lineage>
</organism>
<gene>
    <name evidence="1" type="ORF">N657DRAFT_651292</name>
</gene>
<protein>
    <submittedName>
        <fullName evidence="1">Uncharacterized protein</fullName>
    </submittedName>
</protein>
<dbReference type="InterPro" id="IPR022190">
    <property type="entry name" value="DUF3716"/>
</dbReference>
<sequence length="166" mass="19126">KDSQLKVTQERYEECTTNLEYTAWVVNKLCQCRFAPVAKILHENKTRATSLAVYIFTPTQYQNPKCKQCSSFQSRGPASDCRVPTTKHGAGACTNCYYSGQSTACSLRIGMVEEFAKKEKDRFEMHTSDELDELSEEQLEEWAQMVKDEIEKKRYAGRCPIKKRRS</sequence>
<dbReference type="AlphaFoldDB" id="A0AAN6YY52"/>
<feature type="non-terminal residue" evidence="1">
    <location>
        <position position="1"/>
    </location>
</feature>
<keyword evidence="2" id="KW-1185">Reference proteome</keyword>
<name>A0AAN6YY52_9PEZI</name>
<dbReference type="GeneID" id="87830901"/>
<reference evidence="1" key="2">
    <citation type="submission" date="2023-05" db="EMBL/GenBank/DDBJ databases">
        <authorList>
            <consortium name="Lawrence Berkeley National Laboratory"/>
            <person name="Steindorff A."/>
            <person name="Hensen N."/>
            <person name="Bonometti L."/>
            <person name="Westerberg I."/>
            <person name="Brannstrom I.O."/>
            <person name="Guillou S."/>
            <person name="Cros-Aarteil S."/>
            <person name="Calhoun S."/>
            <person name="Haridas S."/>
            <person name="Kuo A."/>
            <person name="Mondo S."/>
            <person name="Pangilinan J."/>
            <person name="Riley R."/>
            <person name="Labutti K."/>
            <person name="Andreopoulos B."/>
            <person name="Lipzen A."/>
            <person name="Chen C."/>
            <person name="Yanf M."/>
            <person name="Daum C."/>
            <person name="Ng V."/>
            <person name="Clum A."/>
            <person name="Ohm R."/>
            <person name="Martin F."/>
            <person name="Silar P."/>
            <person name="Natvig D."/>
            <person name="Lalanne C."/>
            <person name="Gautier V."/>
            <person name="Ament-Velasquez S.L."/>
            <person name="Kruys A."/>
            <person name="Hutchinson M.I."/>
            <person name="Powell A.J."/>
            <person name="Barry K."/>
            <person name="Miller A.N."/>
            <person name="Grigoriev I.V."/>
            <person name="Debuchy R."/>
            <person name="Gladieux P."/>
            <person name="Thoren M.H."/>
            <person name="Johannesson H."/>
        </authorList>
    </citation>
    <scope>NUCLEOTIDE SEQUENCE</scope>
    <source>
        <strain evidence="1">CBS 731.68</strain>
    </source>
</reference>
<evidence type="ECO:0000313" key="2">
    <source>
        <dbReference type="Proteomes" id="UP001302602"/>
    </source>
</evidence>
<comment type="caution">
    <text evidence="1">The sequence shown here is derived from an EMBL/GenBank/DDBJ whole genome shotgun (WGS) entry which is preliminary data.</text>
</comment>
<reference evidence="1" key="1">
    <citation type="journal article" date="2023" name="Mol. Phylogenet. Evol.">
        <title>Genome-scale phylogeny and comparative genomics of the fungal order Sordariales.</title>
        <authorList>
            <person name="Hensen N."/>
            <person name="Bonometti L."/>
            <person name="Westerberg I."/>
            <person name="Brannstrom I.O."/>
            <person name="Guillou S."/>
            <person name="Cros-Aarteil S."/>
            <person name="Calhoun S."/>
            <person name="Haridas S."/>
            <person name="Kuo A."/>
            <person name="Mondo S."/>
            <person name="Pangilinan J."/>
            <person name="Riley R."/>
            <person name="LaButti K."/>
            <person name="Andreopoulos B."/>
            <person name="Lipzen A."/>
            <person name="Chen C."/>
            <person name="Yan M."/>
            <person name="Daum C."/>
            <person name="Ng V."/>
            <person name="Clum A."/>
            <person name="Steindorff A."/>
            <person name="Ohm R.A."/>
            <person name="Martin F."/>
            <person name="Silar P."/>
            <person name="Natvig D.O."/>
            <person name="Lalanne C."/>
            <person name="Gautier V."/>
            <person name="Ament-Velasquez S.L."/>
            <person name="Kruys A."/>
            <person name="Hutchinson M.I."/>
            <person name="Powell A.J."/>
            <person name="Barry K."/>
            <person name="Miller A.N."/>
            <person name="Grigoriev I.V."/>
            <person name="Debuchy R."/>
            <person name="Gladieux P."/>
            <person name="Hiltunen Thoren M."/>
            <person name="Johannesson H."/>
        </authorList>
    </citation>
    <scope>NUCLEOTIDE SEQUENCE</scope>
    <source>
        <strain evidence="1">CBS 731.68</strain>
    </source>
</reference>
<dbReference type="Proteomes" id="UP001302602">
    <property type="component" value="Unassembled WGS sequence"/>
</dbReference>